<dbReference type="Proteomes" id="UP001597399">
    <property type="component" value="Unassembled WGS sequence"/>
</dbReference>
<protein>
    <recommendedName>
        <fullName evidence="1">UPF0597 protein ACFSUE_08750</fullName>
    </recommendedName>
</protein>
<dbReference type="PANTHER" id="PTHR30501:SF2">
    <property type="entry name" value="UPF0597 PROTEIN YHAM"/>
    <property type="match status" value="1"/>
</dbReference>
<organism evidence="3 4">
    <name type="scientific">Sporolactobacillus shoreicorticis</name>
    <dbReference type="NCBI Taxonomy" id="1923877"/>
    <lineage>
        <taxon>Bacteria</taxon>
        <taxon>Bacillati</taxon>
        <taxon>Bacillota</taxon>
        <taxon>Bacilli</taxon>
        <taxon>Bacillales</taxon>
        <taxon>Sporolactobacillaceae</taxon>
        <taxon>Sporolactobacillus</taxon>
    </lineage>
</organism>
<dbReference type="Pfam" id="PF03313">
    <property type="entry name" value="SDH_alpha"/>
    <property type="match status" value="1"/>
</dbReference>
<dbReference type="InterPro" id="IPR021144">
    <property type="entry name" value="UPF0597"/>
</dbReference>
<keyword evidence="4" id="KW-1185">Reference proteome</keyword>
<evidence type="ECO:0000313" key="4">
    <source>
        <dbReference type="Proteomes" id="UP001597399"/>
    </source>
</evidence>
<evidence type="ECO:0000256" key="1">
    <source>
        <dbReference type="HAMAP-Rule" id="MF_01845"/>
    </source>
</evidence>
<name>A0ABW5S2Y8_9BACL</name>
<comment type="similarity">
    <text evidence="1">Belongs to the UPF0597 family.</text>
</comment>
<dbReference type="EMBL" id="JBHUMQ010000019">
    <property type="protein sequence ID" value="MFD2693709.1"/>
    <property type="molecule type" value="Genomic_DNA"/>
</dbReference>
<dbReference type="HAMAP" id="MF_01845">
    <property type="entry name" value="UPF0597"/>
    <property type="match status" value="1"/>
</dbReference>
<dbReference type="PANTHER" id="PTHR30501">
    <property type="entry name" value="UPF0597 PROTEIN YHAM"/>
    <property type="match status" value="1"/>
</dbReference>
<accession>A0ABW5S2Y8</accession>
<evidence type="ECO:0000313" key="3">
    <source>
        <dbReference type="EMBL" id="MFD2693709.1"/>
    </source>
</evidence>
<dbReference type="RefSeq" id="WP_253064866.1">
    <property type="nucleotide sequence ID" value="NZ_JAMXWM010000032.1"/>
</dbReference>
<dbReference type="InterPro" id="IPR005130">
    <property type="entry name" value="Ser_deHydtase-like_asu"/>
</dbReference>
<feature type="domain" description="Serine dehydratase-like alpha subunit" evidence="2">
    <location>
        <begin position="91"/>
        <end position="419"/>
    </location>
</feature>
<evidence type="ECO:0000259" key="2">
    <source>
        <dbReference type="Pfam" id="PF03313"/>
    </source>
</evidence>
<gene>
    <name evidence="3" type="ORF">ACFSUE_08750</name>
</gene>
<sequence>MNAEDQIYQNYVNILKEELVPATGCTEPISVAYAAAKAREVLGVEPESCVIAASGNIIKNVKSVVVPNTNGLKGIEAAAAAGIVAGDASKKLEVLSGIEEQAKASIQGYIDGHPITVVPVENEIVFYIAVTVQKGNDEATVVIEHYHTNIVRVARNENVLYESVSDSDQGSELTDRGCLNVRDILDFANSVRLDDISEMIERQVACNTAVSEEGLTHDWGANIGKVLLRAYGNDVRTRARAVAAAGSDARMGGCEKPVVIVSGSGNQGMTASLPVIEYAKELRVSRDKLYRALVLSNLVTIYQKTGIGRLSAYCGVVSAGCGAGAGIAYLQGGEYEDIAHTIVNALAITSGIICDGAKPSCAAKIASAVDAGILGYHMYRNDQQFFGGDGIVTKGVDNTIHNVGILAKKGMRETDREIIDIMLKHTSKDAVAEK</sequence>
<dbReference type="PIRSF" id="PIRSF006054">
    <property type="entry name" value="UCP006054"/>
    <property type="match status" value="1"/>
</dbReference>
<proteinExistence type="inferred from homology"/>
<reference evidence="4" key="1">
    <citation type="journal article" date="2019" name="Int. J. Syst. Evol. Microbiol.">
        <title>The Global Catalogue of Microorganisms (GCM) 10K type strain sequencing project: providing services to taxonomists for standard genome sequencing and annotation.</title>
        <authorList>
            <consortium name="The Broad Institute Genomics Platform"/>
            <consortium name="The Broad Institute Genome Sequencing Center for Infectious Disease"/>
            <person name="Wu L."/>
            <person name="Ma J."/>
        </authorList>
    </citation>
    <scope>NUCLEOTIDE SEQUENCE [LARGE SCALE GENOMIC DNA]</scope>
    <source>
        <strain evidence="4">TISTR 2466</strain>
    </source>
</reference>
<comment type="caution">
    <text evidence="3">The sequence shown here is derived from an EMBL/GenBank/DDBJ whole genome shotgun (WGS) entry which is preliminary data.</text>
</comment>